<dbReference type="STRING" id="1817893.AUJ66_02475"/>
<dbReference type="PANTHER" id="PTHR43673:SF10">
    <property type="entry name" value="NADH DEHYDROGENASE_NAD(P)H NITROREDUCTASE XCC3605-RELATED"/>
    <property type="match status" value="1"/>
</dbReference>
<keyword evidence="2" id="KW-0560">Oxidoreductase</keyword>
<gene>
    <name evidence="4" type="ORF">AUJ66_02475</name>
</gene>
<evidence type="ECO:0000313" key="5">
    <source>
        <dbReference type="Proteomes" id="UP000182278"/>
    </source>
</evidence>
<dbReference type="InterPro" id="IPR000415">
    <property type="entry name" value="Nitroreductase-like"/>
</dbReference>
<comment type="caution">
    <text evidence="4">The sequence shown here is derived from an EMBL/GenBank/DDBJ whole genome shotgun (WGS) entry which is preliminary data.</text>
</comment>
<dbReference type="CDD" id="cd02062">
    <property type="entry name" value="Nitro_FMN_reductase"/>
    <property type="match status" value="1"/>
</dbReference>
<dbReference type="SUPFAM" id="SSF55469">
    <property type="entry name" value="FMN-dependent nitroreductase-like"/>
    <property type="match status" value="1"/>
</dbReference>
<evidence type="ECO:0000259" key="3">
    <source>
        <dbReference type="Pfam" id="PF00881"/>
    </source>
</evidence>
<dbReference type="Pfam" id="PF00881">
    <property type="entry name" value="Nitroreductase"/>
    <property type="match status" value="2"/>
</dbReference>
<evidence type="ECO:0000256" key="1">
    <source>
        <dbReference type="ARBA" id="ARBA00007118"/>
    </source>
</evidence>
<evidence type="ECO:0000256" key="2">
    <source>
        <dbReference type="ARBA" id="ARBA00023002"/>
    </source>
</evidence>
<dbReference type="InterPro" id="IPR023312">
    <property type="entry name" value="Put_nitroreductase_C_bac"/>
</dbReference>
<name>A0A1J4SE02_9BACT</name>
<dbReference type="Gene3D" id="2.20.180.10">
    <property type="entry name" value="putative fmn-dependent nitroreductase like domains"/>
    <property type="match status" value="1"/>
</dbReference>
<protein>
    <submittedName>
        <fullName evidence="4">Nitroreductase</fullName>
    </submittedName>
</protein>
<reference evidence="4 5" key="1">
    <citation type="journal article" date="2016" name="Environ. Microbiol.">
        <title>Genomic resolution of a cold subsurface aquifer community provides metabolic insights for novel microbes adapted to high CO concentrations.</title>
        <authorList>
            <person name="Probst A.J."/>
            <person name="Castelle C.J."/>
            <person name="Singh A."/>
            <person name="Brown C.T."/>
            <person name="Anantharaman K."/>
            <person name="Sharon I."/>
            <person name="Hug L.A."/>
            <person name="Burstein D."/>
            <person name="Emerson J.B."/>
            <person name="Thomas B.C."/>
            <person name="Banfield J.F."/>
        </authorList>
    </citation>
    <scope>NUCLEOTIDE SEQUENCE [LARGE SCALE GENOMIC DNA]</scope>
    <source>
        <strain evidence="4">CG1_02_38_46</strain>
    </source>
</reference>
<sequence>MIEELIKKNRSFRRFYQEHSIDLKTLRELVNLARLSASAGNGQPLKYILSCDPEKNALIFPCLMWAGYLKNWDGPAERERPSAYIIILGDTEISKSFGCDHGIASQSILLGATEKGLGGCIISSVHREKLQKSLNISKRYEILLVIALGKPKETVIIEEVKQDGNIKYWRDNKDIHHVPKRSLDEIIIGK</sequence>
<dbReference type="Gene3D" id="3.40.109.10">
    <property type="entry name" value="NADH Oxidase"/>
    <property type="match status" value="1"/>
</dbReference>
<feature type="domain" description="Nitroreductase" evidence="3">
    <location>
        <begin position="6"/>
        <end position="56"/>
    </location>
</feature>
<dbReference type="AlphaFoldDB" id="A0A1J4SE02"/>
<dbReference type="EMBL" id="MNUO01000039">
    <property type="protein sequence ID" value="OIN97665.1"/>
    <property type="molecule type" value="Genomic_DNA"/>
</dbReference>
<proteinExistence type="inferred from homology"/>
<dbReference type="GO" id="GO:0016491">
    <property type="term" value="F:oxidoreductase activity"/>
    <property type="evidence" value="ECO:0007669"/>
    <property type="project" value="UniProtKB-KW"/>
</dbReference>
<accession>A0A1J4SE02</accession>
<comment type="similarity">
    <text evidence="1">Belongs to the nitroreductase family.</text>
</comment>
<dbReference type="PANTHER" id="PTHR43673">
    <property type="entry name" value="NAD(P)H NITROREDUCTASE YDGI-RELATED"/>
    <property type="match status" value="1"/>
</dbReference>
<feature type="domain" description="Nitroreductase" evidence="3">
    <location>
        <begin position="100"/>
        <end position="150"/>
    </location>
</feature>
<dbReference type="Proteomes" id="UP000182278">
    <property type="component" value="Unassembled WGS sequence"/>
</dbReference>
<dbReference type="InterPro" id="IPR029479">
    <property type="entry name" value="Nitroreductase"/>
</dbReference>
<organism evidence="4 5">
    <name type="scientific">Candidatus Desantisbacteria bacterium CG1_02_38_46</name>
    <dbReference type="NCBI Taxonomy" id="1817893"/>
    <lineage>
        <taxon>Bacteria</taxon>
        <taxon>Candidatus Desantisiibacteriota</taxon>
    </lineage>
</organism>
<evidence type="ECO:0000313" key="4">
    <source>
        <dbReference type="EMBL" id="OIN97665.1"/>
    </source>
</evidence>